<dbReference type="Pfam" id="PF13450">
    <property type="entry name" value="NAD_binding_8"/>
    <property type="match status" value="1"/>
</dbReference>
<sequence length="380" mass="41162">MALRIGIVGGSMGGLFAAALLRADGHDVRIFERSGSGLEGRGAGLVGQREVFAILRLVGCEHVSKVGVLARERITLDRTGSIAHRDATPQMQISWDYLYRAFRDRVPADAYRTDTRVTGVENGTSGAALVFATGEREAFDLVIGADGVGSVVRDAMGTADHLSRYAGYVAWRGLLPETQLPADAADTLLERFAFYHMHGSHILGYLVAGPHGEMDVGRRRYNWVWYRQAATKDGLDRWLTDATGKLHRFSLAPGDIAAPVHAELLADAEALLPHPFALAVAAEPRPFVQAIFDYETPRMTKDRVALLGDAAFVVRPHTAMGVAKAAGDAMALATALREFPIETALAVYDKDRSVVGRRIAAYGRELGAPLTPQEMGNDRQ</sequence>
<evidence type="ECO:0000313" key="4">
    <source>
        <dbReference type="Proteomes" id="UP000295645"/>
    </source>
</evidence>
<evidence type="ECO:0000259" key="2">
    <source>
        <dbReference type="Pfam" id="PF22607"/>
    </source>
</evidence>
<dbReference type="InterPro" id="IPR054707">
    <property type="entry name" value="DhpH_subs-bd"/>
</dbReference>
<dbReference type="GO" id="GO:0071949">
    <property type="term" value="F:FAD binding"/>
    <property type="evidence" value="ECO:0007669"/>
    <property type="project" value="InterPro"/>
</dbReference>
<comment type="caution">
    <text evidence="3">The sequence shown here is derived from an EMBL/GenBank/DDBJ whole genome shotgun (WGS) entry which is preliminary data.</text>
</comment>
<dbReference type="Pfam" id="PF22607">
    <property type="entry name" value="FAD_binding-like"/>
    <property type="match status" value="1"/>
</dbReference>
<gene>
    <name evidence="3" type="ORF">EC912_105299</name>
</gene>
<dbReference type="InterPro" id="IPR002938">
    <property type="entry name" value="FAD-bd"/>
</dbReference>
<proteinExistence type="predicted"/>
<dbReference type="InterPro" id="IPR036188">
    <property type="entry name" value="FAD/NAD-bd_sf"/>
</dbReference>
<dbReference type="EMBL" id="SMCS01000005">
    <property type="protein sequence ID" value="TCV93438.1"/>
    <property type="molecule type" value="Genomic_DNA"/>
</dbReference>
<dbReference type="Pfam" id="PF01494">
    <property type="entry name" value="FAD_binding_3"/>
    <property type="match status" value="1"/>
</dbReference>
<reference evidence="3 4" key="1">
    <citation type="submission" date="2019-03" db="EMBL/GenBank/DDBJ databases">
        <title>Above-ground endophytic microbial communities from plants in different locations in the United States.</title>
        <authorList>
            <person name="Frank C."/>
        </authorList>
    </citation>
    <scope>NUCLEOTIDE SEQUENCE [LARGE SCALE GENOMIC DNA]</scope>
    <source>
        <strain evidence="3 4">LP_13_YM</strain>
    </source>
</reference>
<dbReference type="PRINTS" id="PR00420">
    <property type="entry name" value="RNGMNOXGNASE"/>
</dbReference>
<dbReference type="AlphaFoldDB" id="A0A4R3YPD8"/>
<organism evidence="3 4">
    <name type="scientific">Luteibacter rhizovicinus</name>
    <dbReference type="NCBI Taxonomy" id="242606"/>
    <lineage>
        <taxon>Bacteria</taxon>
        <taxon>Pseudomonadati</taxon>
        <taxon>Pseudomonadota</taxon>
        <taxon>Gammaproteobacteria</taxon>
        <taxon>Lysobacterales</taxon>
        <taxon>Rhodanobacteraceae</taxon>
        <taxon>Luteibacter</taxon>
    </lineage>
</organism>
<dbReference type="Proteomes" id="UP000295645">
    <property type="component" value="Unassembled WGS sequence"/>
</dbReference>
<keyword evidence="4" id="KW-1185">Reference proteome</keyword>
<dbReference type="SUPFAM" id="SSF51905">
    <property type="entry name" value="FAD/NAD(P)-binding domain"/>
    <property type="match status" value="1"/>
</dbReference>
<dbReference type="PANTHER" id="PTHR47469">
    <property type="entry name" value="MONOOXYGENASE-LIKE"/>
    <property type="match status" value="1"/>
</dbReference>
<dbReference type="NCBIfam" id="NF005566">
    <property type="entry name" value="PRK07236.1"/>
    <property type="match status" value="1"/>
</dbReference>
<feature type="domain" description="FAD-binding" evidence="1">
    <location>
        <begin position="297"/>
        <end position="359"/>
    </location>
</feature>
<accession>A0A4R3YPD8</accession>
<evidence type="ECO:0000259" key="1">
    <source>
        <dbReference type="Pfam" id="PF01494"/>
    </source>
</evidence>
<protein>
    <submittedName>
        <fullName evidence="3">2-polyprenyl-6-methoxyphenol hydroxylase-like FAD-dependent oxidoreductase</fullName>
    </submittedName>
</protein>
<dbReference type="Gene3D" id="3.50.50.60">
    <property type="entry name" value="FAD/NAD(P)-binding domain"/>
    <property type="match status" value="1"/>
</dbReference>
<evidence type="ECO:0000313" key="3">
    <source>
        <dbReference type="EMBL" id="TCV93438.1"/>
    </source>
</evidence>
<name>A0A4R3YPD8_9GAMM</name>
<dbReference type="OrthoDB" id="9782160at2"/>
<feature type="domain" description="2,6-dihydroxypyridine 3-monooxygenase substrate binding" evidence="2">
    <location>
        <begin position="165"/>
        <end position="293"/>
    </location>
</feature>
<dbReference type="InterPro" id="IPR053212">
    <property type="entry name" value="DHP_3-monooxygenase"/>
</dbReference>
<dbReference type="Gene3D" id="3.30.9.30">
    <property type="match status" value="1"/>
</dbReference>
<dbReference type="SUPFAM" id="SSF54373">
    <property type="entry name" value="FAD-linked reductases, C-terminal domain"/>
    <property type="match status" value="1"/>
</dbReference>
<dbReference type="RefSeq" id="WP_132145225.1">
    <property type="nucleotide sequence ID" value="NZ_SMCS01000005.1"/>
</dbReference>
<dbReference type="PANTHER" id="PTHR47469:SF2">
    <property type="entry name" value="OS06G0597600 PROTEIN"/>
    <property type="match status" value="1"/>
</dbReference>